<dbReference type="PANTHER" id="PTHR34473">
    <property type="entry name" value="UPF0699 TRANSMEMBRANE PROTEIN YDBS"/>
    <property type="match status" value="1"/>
</dbReference>
<feature type="domain" description="YdbS-like PH" evidence="3">
    <location>
        <begin position="437"/>
        <end position="513"/>
    </location>
</feature>
<reference evidence="5" key="1">
    <citation type="journal article" date="2019" name="Int. J. Syst. Evol. Microbiol.">
        <title>The Global Catalogue of Microorganisms (GCM) 10K type strain sequencing project: providing services to taxonomists for standard genome sequencing and annotation.</title>
        <authorList>
            <consortium name="The Broad Institute Genomics Platform"/>
            <consortium name="The Broad Institute Genome Sequencing Center for Infectious Disease"/>
            <person name="Wu L."/>
            <person name="Ma J."/>
        </authorList>
    </citation>
    <scope>NUCLEOTIDE SEQUENCE [LARGE SCALE GENOMIC DNA]</scope>
    <source>
        <strain evidence="5">CCUG 56698</strain>
    </source>
</reference>
<evidence type="ECO:0000256" key="2">
    <source>
        <dbReference type="SAM" id="Phobius"/>
    </source>
</evidence>
<keyword evidence="2" id="KW-1133">Transmembrane helix</keyword>
<dbReference type="Proteomes" id="UP001596527">
    <property type="component" value="Unassembled WGS sequence"/>
</dbReference>
<feature type="compositionally biased region" description="Low complexity" evidence="1">
    <location>
        <begin position="202"/>
        <end position="220"/>
    </location>
</feature>
<evidence type="ECO:0000313" key="4">
    <source>
        <dbReference type="EMBL" id="MFC7579818.1"/>
    </source>
</evidence>
<keyword evidence="5" id="KW-1185">Reference proteome</keyword>
<dbReference type="PIRSF" id="PIRSF026631">
    <property type="entry name" value="UCP026631"/>
    <property type="match status" value="1"/>
</dbReference>
<dbReference type="InterPro" id="IPR005182">
    <property type="entry name" value="YdbS-like_PH"/>
</dbReference>
<feature type="domain" description="YdbS-like PH" evidence="3">
    <location>
        <begin position="307"/>
        <end position="378"/>
    </location>
</feature>
<dbReference type="RefSeq" id="WP_380971330.1">
    <property type="nucleotide sequence ID" value="NZ_JBHTEF010000001.1"/>
</dbReference>
<dbReference type="Pfam" id="PF03703">
    <property type="entry name" value="bPH_2"/>
    <property type="match status" value="3"/>
</dbReference>
<feature type="transmembrane region" description="Helical" evidence="2">
    <location>
        <begin position="32"/>
        <end position="51"/>
    </location>
</feature>
<accession>A0ABW2SKG1</accession>
<gene>
    <name evidence="4" type="ORF">ACFQWG_01050</name>
</gene>
<dbReference type="EMBL" id="JBHTEF010000001">
    <property type="protein sequence ID" value="MFC7579818.1"/>
    <property type="molecule type" value="Genomic_DNA"/>
</dbReference>
<feature type="transmembrane region" description="Helical" evidence="2">
    <location>
        <begin position="245"/>
        <end position="274"/>
    </location>
</feature>
<protein>
    <submittedName>
        <fullName evidence="4">PH domain-containing protein</fullName>
    </submittedName>
</protein>
<feature type="transmembrane region" description="Helical" evidence="2">
    <location>
        <begin position="71"/>
        <end position="92"/>
    </location>
</feature>
<dbReference type="InterPro" id="IPR014529">
    <property type="entry name" value="UCP026631"/>
</dbReference>
<feature type="region of interest" description="Disordered" evidence="1">
    <location>
        <begin position="187"/>
        <end position="220"/>
    </location>
</feature>
<feature type="domain" description="YdbS-like PH" evidence="3">
    <location>
        <begin position="94"/>
        <end position="173"/>
    </location>
</feature>
<organism evidence="4 5">
    <name type="scientific">Schaalia naturae</name>
    <dbReference type="NCBI Taxonomy" id="635203"/>
    <lineage>
        <taxon>Bacteria</taxon>
        <taxon>Bacillati</taxon>
        <taxon>Actinomycetota</taxon>
        <taxon>Actinomycetes</taxon>
        <taxon>Actinomycetales</taxon>
        <taxon>Actinomycetaceae</taxon>
        <taxon>Schaalia</taxon>
    </lineage>
</organism>
<evidence type="ECO:0000259" key="3">
    <source>
        <dbReference type="Pfam" id="PF03703"/>
    </source>
</evidence>
<dbReference type="PANTHER" id="PTHR34473:SF2">
    <property type="entry name" value="UPF0699 TRANSMEMBRANE PROTEIN YDBT"/>
    <property type="match status" value="1"/>
</dbReference>
<comment type="caution">
    <text evidence="4">The sequence shown here is derived from an EMBL/GenBank/DDBJ whole genome shotgun (WGS) entry which is preliminary data.</text>
</comment>
<name>A0ABW2SKG1_9ACTO</name>
<evidence type="ECO:0000313" key="5">
    <source>
        <dbReference type="Proteomes" id="UP001596527"/>
    </source>
</evidence>
<feature type="transmembrane region" description="Helical" evidence="2">
    <location>
        <begin position="280"/>
        <end position="299"/>
    </location>
</feature>
<evidence type="ECO:0000256" key="1">
    <source>
        <dbReference type="SAM" id="MobiDB-lite"/>
    </source>
</evidence>
<proteinExistence type="predicted"/>
<keyword evidence="2" id="KW-0472">Membrane</keyword>
<sequence>MSGGGRAPERVRAVDAGVPADQWRRVHPVSPVLNAWKALAALLAVIVYQNADLVADVLSSSWARERGAGVVALIVVAGLIVFLLIAAAYSWLAWRSTSYAVTDEAVWYRSGILFRSQRHARLDRVQSVDMVHPLLGRLFGLGRLSVEVAGGAGSNLSFGYLSTSVLEELRAEILALAAGLRVASQGSEPPGRAAEPSALQGSSPARGAAPSPTAAASSPAAGAQAQARVPVAQERVLYTVAPGRLVASLLLSPGVIAALLAALGFLALAVVLTVVSGPRALSGMAGAVPAVLVAASMVWGRFAGEFNFQAAVSPDGIRIRRGLTETSAQTIPPRRVHAVRIEQPLLWRRRGWYRVTISQAGYAGGDDSQSGSGARGDVLLPVGSREQAELALWLVVRDLGVEDPQAFLADGLEGAGEQASPFVPNSRSSRSLDPWVWRRRAVALTASVLAVRDGRINRRLSVTPVERLQSVGVTQGPLERRLGLADLEMHIVPGGVHAHAHHVDADRARDLAGRLLVLARERRAAEPPEKWMLRVHRAVEDMGEQA</sequence>
<keyword evidence="2" id="KW-0812">Transmembrane</keyword>